<proteinExistence type="predicted"/>
<evidence type="ECO:0000313" key="1">
    <source>
        <dbReference type="EMBL" id="MFD2556736.1"/>
    </source>
</evidence>
<keyword evidence="2" id="KW-1185">Reference proteome</keyword>
<dbReference type="RefSeq" id="WP_210354854.1">
    <property type="nucleotide sequence ID" value="NZ_JAEQMU010000002.1"/>
</dbReference>
<accession>A0ABW5L6A5</accession>
<evidence type="ECO:0000313" key="2">
    <source>
        <dbReference type="Proteomes" id="UP001597440"/>
    </source>
</evidence>
<reference evidence="2" key="1">
    <citation type="journal article" date="2019" name="Int. J. Syst. Evol. Microbiol.">
        <title>The Global Catalogue of Microorganisms (GCM) 10K type strain sequencing project: providing services to taxonomists for standard genome sequencing and annotation.</title>
        <authorList>
            <consortium name="The Broad Institute Genomics Platform"/>
            <consortium name="The Broad Institute Genome Sequencing Center for Infectious Disease"/>
            <person name="Wu L."/>
            <person name="Ma J."/>
        </authorList>
    </citation>
    <scope>NUCLEOTIDE SEQUENCE [LARGE SCALE GENOMIC DNA]</scope>
    <source>
        <strain evidence="2">KCTC 52298</strain>
    </source>
</reference>
<gene>
    <name evidence="1" type="ORF">ACFSQW_20275</name>
</gene>
<dbReference type="Proteomes" id="UP001597440">
    <property type="component" value="Unassembled WGS sequence"/>
</dbReference>
<comment type="caution">
    <text evidence="1">The sequence shown here is derived from an EMBL/GenBank/DDBJ whole genome shotgun (WGS) entry which is preliminary data.</text>
</comment>
<dbReference type="EMBL" id="JBHULD010000025">
    <property type="protein sequence ID" value="MFD2556736.1"/>
    <property type="molecule type" value="Genomic_DNA"/>
</dbReference>
<organism evidence="1 2">
    <name type="scientific">Sphingobacterium tabacisoli</name>
    <dbReference type="NCBI Taxonomy" id="2044855"/>
    <lineage>
        <taxon>Bacteria</taxon>
        <taxon>Pseudomonadati</taxon>
        <taxon>Bacteroidota</taxon>
        <taxon>Sphingobacteriia</taxon>
        <taxon>Sphingobacteriales</taxon>
        <taxon>Sphingobacteriaceae</taxon>
        <taxon>Sphingobacterium</taxon>
    </lineage>
</organism>
<sequence>MNVMKRLYNFLQLLEGEVIPKSNRKLAFNEEIIVITRNVSERIQDICQYITDNYDKLAISEICSKEILFIIFNYVSIHLLHKVHSFSSAVRYGTWNSDIYVGLILMIAVQKLIFERVGRNAKKKW</sequence>
<name>A0ABW5L6A5_9SPHI</name>
<protein>
    <submittedName>
        <fullName evidence="1">Uncharacterized protein</fullName>
    </submittedName>
</protein>